<reference evidence="3" key="1">
    <citation type="journal article" date="2019" name="Int. J. Syst. Evol. Microbiol.">
        <title>The Global Catalogue of Microorganisms (GCM) 10K type strain sequencing project: providing services to taxonomists for standard genome sequencing and annotation.</title>
        <authorList>
            <consortium name="The Broad Institute Genomics Platform"/>
            <consortium name="The Broad Institute Genome Sequencing Center for Infectious Disease"/>
            <person name="Wu L."/>
            <person name="Ma J."/>
        </authorList>
    </citation>
    <scope>NUCLEOTIDE SEQUENCE [LARGE SCALE GENOMIC DNA]</scope>
    <source>
        <strain evidence="3">CCUG 73951</strain>
    </source>
</reference>
<organism evidence="2 3">
    <name type="scientific">Halobacillus campisalis</name>
    <dbReference type="NCBI Taxonomy" id="435909"/>
    <lineage>
        <taxon>Bacteria</taxon>
        <taxon>Bacillati</taxon>
        <taxon>Bacillota</taxon>
        <taxon>Bacilli</taxon>
        <taxon>Bacillales</taxon>
        <taxon>Bacillaceae</taxon>
        <taxon>Halobacillus</taxon>
    </lineage>
</organism>
<keyword evidence="3" id="KW-1185">Reference proteome</keyword>
<name>A0ABW2K6H5_9BACI</name>
<feature type="transmembrane region" description="Helical" evidence="1">
    <location>
        <begin position="20"/>
        <end position="40"/>
    </location>
</feature>
<evidence type="ECO:0000313" key="3">
    <source>
        <dbReference type="Proteomes" id="UP001596494"/>
    </source>
</evidence>
<keyword evidence="1" id="KW-1133">Transmembrane helix</keyword>
<keyword evidence="1" id="KW-0812">Transmembrane</keyword>
<gene>
    <name evidence="2" type="ORF">ACFQMN_12795</name>
</gene>
<accession>A0ABW2K6H5</accession>
<evidence type="ECO:0000313" key="2">
    <source>
        <dbReference type="EMBL" id="MFC7321757.1"/>
    </source>
</evidence>
<protein>
    <submittedName>
        <fullName evidence="2">Uncharacterized protein</fullName>
    </submittedName>
</protein>
<dbReference type="RefSeq" id="WP_289216530.1">
    <property type="nucleotide sequence ID" value="NZ_JAPVRC010000007.1"/>
</dbReference>
<dbReference type="EMBL" id="JBHTBY010000011">
    <property type="protein sequence ID" value="MFC7321757.1"/>
    <property type="molecule type" value="Genomic_DNA"/>
</dbReference>
<dbReference type="Proteomes" id="UP001596494">
    <property type="component" value="Unassembled WGS sequence"/>
</dbReference>
<sequence>MVDALLDFMLGPMRGIGEVYFEYQAIFNTIIVGAAIYKIVQRNKNAQETTS</sequence>
<comment type="caution">
    <text evidence="2">The sequence shown here is derived from an EMBL/GenBank/DDBJ whole genome shotgun (WGS) entry which is preliminary data.</text>
</comment>
<evidence type="ECO:0000256" key="1">
    <source>
        <dbReference type="SAM" id="Phobius"/>
    </source>
</evidence>
<keyword evidence="1" id="KW-0472">Membrane</keyword>
<proteinExistence type="predicted"/>